<proteinExistence type="predicted"/>
<evidence type="ECO:0000256" key="1">
    <source>
        <dbReference type="SAM" id="MobiDB-lite"/>
    </source>
</evidence>
<evidence type="ECO:0000313" key="3">
    <source>
        <dbReference type="Proteomes" id="UP001596547"/>
    </source>
</evidence>
<feature type="compositionally biased region" description="Acidic residues" evidence="1">
    <location>
        <begin position="704"/>
        <end position="713"/>
    </location>
</feature>
<dbReference type="AlphaFoldDB" id="A0ABD6A6G2"/>
<evidence type="ECO:0000313" key="2">
    <source>
        <dbReference type="EMBL" id="MFC7316045.1"/>
    </source>
</evidence>
<dbReference type="InterPro" id="IPR013420">
    <property type="entry name" value="CRISPR-assoc_prot_Cas8b/Csh1_C"/>
</dbReference>
<dbReference type="GeneID" id="79315024"/>
<comment type="caution">
    <text evidence="2">The sequence shown here is derived from an EMBL/GenBank/DDBJ whole genome shotgun (WGS) entry which is preliminary data.</text>
</comment>
<feature type="region of interest" description="Disordered" evidence="1">
    <location>
        <begin position="701"/>
        <end position="730"/>
    </location>
</feature>
<dbReference type="RefSeq" id="WP_276305442.1">
    <property type="nucleotide sequence ID" value="NZ_CP119992.1"/>
</dbReference>
<dbReference type="EMBL" id="JBHTBF010000001">
    <property type="protein sequence ID" value="MFC7316045.1"/>
    <property type="molecule type" value="Genomic_DNA"/>
</dbReference>
<sequence>MSLLPEPHEFEKEYDYEELAEELPDRPITSLRDVQYVYGRLYTLATAGGGEFAAYLTPQKSTDLFDEPESLLFLNVDLTGDEPRLDPDEPVGVRQYGADLVGPVAHSWYNAAKGFDHSITHRTGRNKEPEKVAEYLHERLTAWAADETIRQVAADHEDGWIVEALAHLGEQEGVGERIEEVVFGLLDGKTTALTTVRVKLDEDGEYQFPGACGSTVFDEAMRARKRSKLVSKGEASDSAGRATDLVTGVEGRTVGTAEDPLNYFLGKQLEKFPGFDPDQAWRTHPVSEDVAVTLMNASTFVDACDYYTMGANVYYLPYFFGRLTPEDARELYGVLYDLVNSEEGMSPLESAYRQYQDKPALQAAGERFRFYVAAVMEHQTKRFDVFGDSLDASLLSPVGLARSHRDVLRSWFYDADDDAELPHSRVRPAFPTPENWDVFVPDERSLVTTLATGWYFEQTFGPQDDDDASADDYRIRALVAALSGEPLSAEAVLDEYVNRLISDEGEEFPSFRVAAQFVQLCALAAADLLDGRGAYEPVAEEPTFRSADRTPTDTMTQDTPARTDGGSAATARETKLAQFLEDTPALSEGNPERRGSFLLGALVGQVTGYQQVSEGRSTTMVDQYPIKAITESKLKRLAGDVLDKNVVYSRERGLPSTMYGEVVDRLVTTLPRIDIEEDWELDTTDLRFYYSLGVAYGMNNWTTGDDDEDDEQSTAETPADRPAATSEDPR</sequence>
<dbReference type="InterPro" id="IPR013389">
    <property type="entry name" value="CRISPR-assoc_prot_Cas8b"/>
</dbReference>
<protein>
    <submittedName>
        <fullName evidence="2">Type I-B CRISPR-associated protein Cas8b/Csh1</fullName>
    </submittedName>
</protein>
<feature type="region of interest" description="Disordered" evidence="1">
    <location>
        <begin position="543"/>
        <end position="568"/>
    </location>
</feature>
<organism evidence="2 3">
    <name type="scientific">Halomarina halobia</name>
    <dbReference type="NCBI Taxonomy" id="3033386"/>
    <lineage>
        <taxon>Archaea</taxon>
        <taxon>Methanobacteriati</taxon>
        <taxon>Methanobacteriota</taxon>
        <taxon>Stenosarchaea group</taxon>
        <taxon>Halobacteria</taxon>
        <taxon>Halobacteriales</taxon>
        <taxon>Natronomonadaceae</taxon>
        <taxon>Halomarina</taxon>
    </lineage>
</organism>
<dbReference type="Pfam" id="PF09484">
    <property type="entry name" value="Cas_TM1802"/>
    <property type="match status" value="1"/>
</dbReference>
<name>A0ABD6A6G2_9EURY</name>
<dbReference type="Proteomes" id="UP001596547">
    <property type="component" value="Unassembled WGS sequence"/>
</dbReference>
<reference evidence="2 3" key="1">
    <citation type="journal article" date="2019" name="Int. J. Syst. Evol. Microbiol.">
        <title>The Global Catalogue of Microorganisms (GCM) 10K type strain sequencing project: providing services to taxonomists for standard genome sequencing and annotation.</title>
        <authorList>
            <consortium name="The Broad Institute Genomics Platform"/>
            <consortium name="The Broad Institute Genome Sequencing Center for Infectious Disease"/>
            <person name="Wu L."/>
            <person name="Ma J."/>
        </authorList>
    </citation>
    <scope>NUCLEOTIDE SEQUENCE [LARGE SCALE GENOMIC DNA]</scope>
    <source>
        <strain evidence="2 3">PSR21</strain>
    </source>
</reference>
<accession>A0ABD6A6G2</accession>
<dbReference type="NCBIfam" id="TIGR02591">
    <property type="entry name" value="cas_Csh1"/>
    <property type="match status" value="1"/>
</dbReference>
<keyword evidence="3" id="KW-1185">Reference proteome</keyword>
<gene>
    <name evidence="2" type="primary">cas8b</name>
    <name evidence="2" type="ORF">ACFQPE_04445</name>
</gene>